<dbReference type="SUPFAM" id="SSF52980">
    <property type="entry name" value="Restriction endonuclease-like"/>
    <property type="match status" value="1"/>
</dbReference>
<dbReference type="SUPFAM" id="SSF52540">
    <property type="entry name" value="P-loop containing nucleoside triphosphate hydrolases"/>
    <property type="match status" value="1"/>
</dbReference>
<evidence type="ECO:0000256" key="2">
    <source>
        <dbReference type="ARBA" id="ARBA00022722"/>
    </source>
</evidence>
<evidence type="ECO:0000256" key="10">
    <source>
        <dbReference type="ARBA" id="ARBA00023204"/>
    </source>
</evidence>
<keyword evidence="8 15" id="KW-0067">ATP-binding</keyword>
<dbReference type="InterPro" id="IPR013986">
    <property type="entry name" value="DExx_box_DNA_helicase_dom_sf"/>
</dbReference>
<evidence type="ECO:0000256" key="15">
    <source>
        <dbReference type="PROSITE-ProRule" id="PRU00560"/>
    </source>
</evidence>
<evidence type="ECO:0000256" key="9">
    <source>
        <dbReference type="ARBA" id="ARBA00023125"/>
    </source>
</evidence>
<dbReference type="GO" id="GO:0043138">
    <property type="term" value="F:3'-5' DNA helicase activity"/>
    <property type="evidence" value="ECO:0007669"/>
    <property type="project" value="UniProtKB-EC"/>
</dbReference>
<evidence type="ECO:0000256" key="3">
    <source>
        <dbReference type="ARBA" id="ARBA00022741"/>
    </source>
</evidence>
<organism evidence="18 19">
    <name type="scientific">Candidatus Komeilibacteria bacterium RIFOXYC1_FULL_37_11</name>
    <dbReference type="NCBI Taxonomy" id="1798555"/>
    <lineage>
        <taxon>Bacteria</taxon>
        <taxon>Candidatus Komeiliibacteriota</taxon>
    </lineage>
</organism>
<evidence type="ECO:0000256" key="12">
    <source>
        <dbReference type="ARBA" id="ARBA00034617"/>
    </source>
</evidence>
<dbReference type="AlphaFoldDB" id="A0A1G2BW82"/>
<keyword evidence="5 15" id="KW-0378">Hydrolase</keyword>
<reference evidence="18 19" key="1">
    <citation type="journal article" date="2016" name="Nat. Commun.">
        <title>Thousands of microbial genomes shed light on interconnected biogeochemical processes in an aquifer system.</title>
        <authorList>
            <person name="Anantharaman K."/>
            <person name="Brown C.T."/>
            <person name="Hug L.A."/>
            <person name="Sharon I."/>
            <person name="Castelle C.J."/>
            <person name="Probst A.J."/>
            <person name="Thomas B.C."/>
            <person name="Singh A."/>
            <person name="Wilkins M.J."/>
            <person name="Karaoz U."/>
            <person name="Brodie E.L."/>
            <person name="Williams K.H."/>
            <person name="Hubbard S.S."/>
            <person name="Banfield J.F."/>
        </authorList>
    </citation>
    <scope>NUCLEOTIDE SEQUENCE [LARGE SCALE GENOMIC DNA]</scope>
</reference>
<dbReference type="InterPro" id="IPR027417">
    <property type="entry name" value="P-loop_NTPase"/>
</dbReference>
<evidence type="ECO:0000256" key="13">
    <source>
        <dbReference type="ARBA" id="ARBA00034808"/>
    </source>
</evidence>
<keyword evidence="9" id="KW-0238">DNA-binding</keyword>
<dbReference type="Pfam" id="PF12705">
    <property type="entry name" value="PDDEXK_1"/>
    <property type="match status" value="1"/>
</dbReference>
<keyword evidence="11" id="KW-0413">Isomerase</keyword>
<dbReference type="Proteomes" id="UP000177626">
    <property type="component" value="Unassembled WGS sequence"/>
</dbReference>
<keyword evidence="6 15" id="KW-0347">Helicase</keyword>
<comment type="caution">
    <text evidence="18">The sequence shown here is derived from an EMBL/GenBank/DDBJ whole genome shotgun (WGS) entry which is preliminary data.</text>
</comment>
<keyword evidence="4" id="KW-0227">DNA damage</keyword>
<dbReference type="GO" id="GO:0004527">
    <property type="term" value="F:exonuclease activity"/>
    <property type="evidence" value="ECO:0007669"/>
    <property type="project" value="UniProtKB-KW"/>
</dbReference>
<keyword evidence="7" id="KW-0269">Exonuclease</keyword>
<evidence type="ECO:0000259" key="16">
    <source>
        <dbReference type="PROSITE" id="PS51198"/>
    </source>
</evidence>
<evidence type="ECO:0000256" key="11">
    <source>
        <dbReference type="ARBA" id="ARBA00023235"/>
    </source>
</evidence>
<dbReference type="InterPro" id="IPR014016">
    <property type="entry name" value="UvrD-like_ATP-bd"/>
</dbReference>
<dbReference type="Gene3D" id="3.40.50.300">
    <property type="entry name" value="P-loop containing nucleotide triphosphate hydrolases"/>
    <property type="match status" value="2"/>
</dbReference>
<evidence type="ECO:0000313" key="18">
    <source>
        <dbReference type="EMBL" id="OGY93445.1"/>
    </source>
</evidence>
<evidence type="ECO:0000256" key="8">
    <source>
        <dbReference type="ARBA" id="ARBA00022840"/>
    </source>
</evidence>
<evidence type="ECO:0000259" key="17">
    <source>
        <dbReference type="PROSITE" id="PS51217"/>
    </source>
</evidence>
<dbReference type="Pfam" id="PF13361">
    <property type="entry name" value="UvrD_C"/>
    <property type="match status" value="1"/>
</dbReference>
<comment type="similarity">
    <text evidence="1">Belongs to the helicase family. UvrD subfamily.</text>
</comment>
<evidence type="ECO:0000313" key="19">
    <source>
        <dbReference type="Proteomes" id="UP000177626"/>
    </source>
</evidence>
<dbReference type="GO" id="GO:0000725">
    <property type="term" value="P:recombinational repair"/>
    <property type="evidence" value="ECO:0007669"/>
    <property type="project" value="TreeGrafter"/>
</dbReference>
<proteinExistence type="inferred from homology"/>
<dbReference type="InterPro" id="IPR011335">
    <property type="entry name" value="Restrct_endonuc-II-like"/>
</dbReference>
<dbReference type="Gene3D" id="1.10.10.160">
    <property type="match status" value="1"/>
</dbReference>
<dbReference type="Gene3D" id="1.10.486.10">
    <property type="entry name" value="PCRA, domain 4"/>
    <property type="match status" value="1"/>
</dbReference>
<accession>A0A1G2BW82</accession>
<feature type="domain" description="UvrD-like helicase C-terminal" evidence="17">
    <location>
        <begin position="341"/>
        <end position="637"/>
    </location>
</feature>
<evidence type="ECO:0000256" key="6">
    <source>
        <dbReference type="ARBA" id="ARBA00022806"/>
    </source>
</evidence>
<feature type="binding site" evidence="15">
    <location>
        <begin position="58"/>
        <end position="65"/>
    </location>
    <ligand>
        <name>ATP</name>
        <dbReference type="ChEBI" id="CHEBI:30616"/>
    </ligand>
</feature>
<evidence type="ECO:0000256" key="14">
    <source>
        <dbReference type="ARBA" id="ARBA00048988"/>
    </source>
</evidence>
<sequence length="1011" mass="116917">MFCSPFPGNLEGSFLLPKFLIFLWLWVNIKLMEIDLTKLNQSQKQAVLHDQGPTILIAGAGTGKTTVITQRIAYLIAQKKAKPEEILAVTFTEKAANEMAERVDKLLPLGYSDLWIHTFHGFCEKILKDYALEIGLSNDFKLLDPTAAWMLVRENLEKFALDYYAPLGNPTRFIHALLSHFSRLKDEVVYPAEYLKYAEDFHLDSDQAGDREEVEMEISRVREVANAYHIYQQLLLESNALDFGDLINYTLELFKKRPKVINKFRAQFKYILVDEFQDTNWAQYELIKVLASPKNNLMVVGDDDQAIYKFRGAAVSNILNFKKDYKNPTEIFLNDNYRSGQKILDVAYNFIQQNDPDRLEYQYKKKKTPLNKKLESHIQDPGSLDVLSFIDKNSEIDGVLSKIVELKKKNKETQWSDFAILVRANDQAQGFVSMMRKKGIPHQFMASRGLYAQDIVQDIIAYLKLLDNYHESTAFFRILSLPISGLNIETIINLNHLATKKSWSLYYTAKNYQAHISILPVDQKKIARLVSDIDKHTALSKEQAVSQVIYTWLEDSSYLNMLTIEQNQYNSDQLHFLNQFFKKIRNWEEESIADSSVHKFLENLEMEIQSGEMGALQFDAESGPDVVKVMTVHGAKGLEFKYVFITNLVHLRFPSVERRDPIEIPEKLIKEELPKGDAHLQEERRLFYVAMTRAKAKVYLTWAKNYGGASSKKPSRFIDEIKIAGQEIMSSVKEPDRIDAKKVKPNYPVPKVFSFSQLKAYQSCPWQYFYTFIAKIPTKGSPQFSFGKTMHSTFQKFYQQIIRNSEMGQGDLFSKNKKIKTVSEKELLEFYEASWIDDWYESQEQKKKYHQDGLRILKDYYKKYLPTGQAGQNNFPVPLFLEKGFTIKIGNYSLRGVFDRVDADSSGWEIIDYKTGQVKDKLTFEDKKQLLIYQIAAQEIFKQSVKNLTFFYLTNNTPVSFVGSEKEIAKTKEWIKETIENIVSHDFTATPGHVCNNCDFHSICPYAKLSS</sequence>
<dbReference type="PANTHER" id="PTHR11070:SF63">
    <property type="entry name" value="DNA HELICASE IV"/>
    <property type="match status" value="1"/>
</dbReference>
<dbReference type="PROSITE" id="PS51217">
    <property type="entry name" value="UVRD_HELICASE_CTER"/>
    <property type="match status" value="1"/>
</dbReference>
<evidence type="ECO:0000256" key="4">
    <source>
        <dbReference type="ARBA" id="ARBA00022763"/>
    </source>
</evidence>
<dbReference type="Pfam" id="PF00580">
    <property type="entry name" value="UvrD-helicase"/>
    <property type="match status" value="1"/>
</dbReference>
<name>A0A1G2BW82_9BACT</name>
<dbReference type="EMBL" id="MHKQ01000022">
    <property type="protein sequence ID" value="OGY93445.1"/>
    <property type="molecule type" value="Genomic_DNA"/>
</dbReference>
<feature type="domain" description="UvrD-like helicase ATP-binding" evidence="16">
    <location>
        <begin position="37"/>
        <end position="340"/>
    </location>
</feature>
<dbReference type="CDD" id="cd17932">
    <property type="entry name" value="DEXQc_UvrD"/>
    <property type="match status" value="1"/>
</dbReference>
<keyword evidence="2" id="KW-0540">Nuclease</keyword>
<comment type="catalytic activity">
    <reaction evidence="14">
        <text>ATP + H2O = ADP + phosphate + H(+)</text>
        <dbReference type="Rhea" id="RHEA:13065"/>
        <dbReference type="ChEBI" id="CHEBI:15377"/>
        <dbReference type="ChEBI" id="CHEBI:15378"/>
        <dbReference type="ChEBI" id="CHEBI:30616"/>
        <dbReference type="ChEBI" id="CHEBI:43474"/>
        <dbReference type="ChEBI" id="CHEBI:456216"/>
        <dbReference type="EC" id="5.6.2.4"/>
    </reaction>
</comment>
<dbReference type="InterPro" id="IPR000212">
    <property type="entry name" value="DNA_helicase_UvrD/REP"/>
</dbReference>
<dbReference type="PANTHER" id="PTHR11070">
    <property type="entry name" value="UVRD / RECB / PCRA DNA HELICASE FAMILY MEMBER"/>
    <property type="match status" value="1"/>
</dbReference>
<evidence type="ECO:0000256" key="1">
    <source>
        <dbReference type="ARBA" id="ARBA00009922"/>
    </source>
</evidence>
<dbReference type="EC" id="5.6.2.4" evidence="13"/>
<dbReference type="GO" id="GO:0003677">
    <property type="term" value="F:DNA binding"/>
    <property type="evidence" value="ECO:0007669"/>
    <property type="project" value="UniProtKB-KW"/>
</dbReference>
<dbReference type="InterPro" id="IPR011604">
    <property type="entry name" value="PDDEXK-like_dom_sf"/>
</dbReference>
<evidence type="ECO:0000256" key="7">
    <source>
        <dbReference type="ARBA" id="ARBA00022839"/>
    </source>
</evidence>
<dbReference type="GO" id="GO:0005524">
    <property type="term" value="F:ATP binding"/>
    <property type="evidence" value="ECO:0007669"/>
    <property type="project" value="UniProtKB-UniRule"/>
</dbReference>
<dbReference type="PROSITE" id="PS51198">
    <property type="entry name" value="UVRD_HELICASE_ATP_BIND"/>
    <property type="match status" value="1"/>
</dbReference>
<dbReference type="Gene3D" id="3.90.320.10">
    <property type="match status" value="1"/>
</dbReference>
<keyword evidence="3 15" id="KW-0547">Nucleotide-binding</keyword>
<protein>
    <recommendedName>
        <fullName evidence="13">DNA 3'-5' helicase</fullName>
        <ecNumber evidence="13">5.6.2.4</ecNumber>
    </recommendedName>
</protein>
<dbReference type="InterPro" id="IPR038726">
    <property type="entry name" value="PDDEXK_AddAB-type"/>
</dbReference>
<keyword evidence="10" id="KW-0234">DNA repair</keyword>
<evidence type="ECO:0000256" key="5">
    <source>
        <dbReference type="ARBA" id="ARBA00022801"/>
    </source>
</evidence>
<comment type="catalytic activity">
    <reaction evidence="12">
        <text>Couples ATP hydrolysis with the unwinding of duplex DNA by translocating in the 3'-5' direction.</text>
        <dbReference type="EC" id="5.6.2.4"/>
    </reaction>
</comment>
<dbReference type="InterPro" id="IPR014017">
    <property type="entry name" value="DNA_helicase_UvrD-like_C"/>
</dbReference>
<dbReference type="GO" id="GO:0005829">
    <property type="term" value="C:cytosol"/>
    <property type="evidence" value="ECO:0007669"/>
    <property type="project" value="TreeGrafter"/>
</dbReference>
<gene>
    <name evidence="18" type="ORF">A2406_00845</name>
</gene>